<organism evidence="2 3">
    <name type="scientific">Ramazzottius varieornatus</name>
    <name type="common">Water bear</name>
    <name type="synonym">Tardigrade</name>
    <dbReference type="NCBI Taxonomy" id="947166"/>
    <lineage>
        <taxon>Eukaryota</taxon>
        <taxon>Metazoa</taxon>
        <taxon>Ecdysozoa</taxon>
        <taxon>Tardigrada</taxon>
        <taxon>Eutardigrada</taxon>
        <taxon>Parachela</taxon>
        <taxon>Hypsibioidea</taxon>
        <taxon>Ramazzottiidae</taxon>
        <taxon>Ramazzottius</taxon>
    </lineage>
</organism>
<protein>
    <submittedName>
        <fullName evidence="2">Uncharacterized protein</fullName>
    </submittedName>
</protein>
<feature type="compositionally biased region" description="Basic and acidic residues" evidence="1">
    <location>
        <begin position="280"/>
        <end position="296"/>
    </location>
</feature>
<feature type="compositionally biased region" description="Polar residues" evidence="1">
    <location>
        <begin position="111"/>
        <end position="130"/>
    </location>
</feature>
<dbReference type="EMBL" id="BDGG01000009">
    <property type="protein sequence ID" value="GAV02955.1"/>
    <property type="molecule type" value="Genomic_DNA"/>
</dbReference>
<gene>
    <name evidence="2" type="primary">RvY_13455-1</name>
    <name evidence="2" type="synonym">RvY_13455.1</name>
    <name evidence="2" type="ORF">RvY_13455</name>
</gene>
<dbReference type="AlphaFoldDB" id="A0A1D1VMY2"/>
<feature type="compositionally biased region" description="Basic and acidic residues" evidence="1">
    <location>
        <begin position="518"/>
        <end position="527"/>
    </location>
</feature>
<evidence type="ECO:0000313" key="3">
    <source>
        <dbReference type="Proteomes" id="UP000186922"/>
    </source>
</evidence>
<name>A0A1D1VMY2_RAMVA</name>
<comment type="caution">
    <text evidence="2">The sequence shown here is derived from an EMBL/GenBank/DDBJ whole genome shotgun (WGS) entry which is preliminary data.</text>
</comment>
<proteinExistence type="predicted"/>
<evidence type="ECO:0000313" key="2">
    <source>
        <dbReference type="EMBL" id="GAV02955.1"/>
    </source>
</evidence>
<reference evidence="2 3" key="1">
    <citation type="journal article" date="2016" name="Nat. Commun.">
        <title>Extremotolerant tardigrade genome and improved radiotolerance of human cultured cells by tardigrade-unique protein.</title>
        <authorList>
            <person name="Hashimoto T."/>
            <person name="Horikawa D.D."/>
            <person name="Saito Y."/>
            <person name="Kuwahara H."/>
            <person name="Kozuka-Hata H."/>
            <person name="Shin-I T."/>
            <person name="Minakuchi Y."/>
            <person name="Ohishi K."/>
            <person name="Motoyama A."/>
            <person name="Aizu T."/>
            <person name="Enomoto A."/>
            <person name="Kondo K."/>
            <person name="Tanaka S."/>
            <person name="Hara Y."/>
            <person name="Koshikawa S."/>
            <person name="Sagara H."/>
            <person name="Miura T."/>
            <person name="Yokobori S."/>
            <person name="Miyagawa K."/>
            <person name="Suzuki Y."/>
            <person name="Kubo T."/>
            <person name="Oyama M."/>
            <person name="Kohara Y."/>
            <person name="Fujiyama A."/>
            <person name="Arakawa K."/>
            <person name="Katayama T."/>
            <person name="Toyoda A."/>
            <person name="Kunieda T."/>
        </authorList>
    </citation>
    <scope>NUCLEOTIDE SEQUENCE [LARGE SCALE GENOMIC DNA]</scope>
    <source>
        <strain evidence="2 3">YOKOZUNA-1</strain>
    </source>
</reference>
<feature type="region of interest" description="Disordered" evidence="1">
    <location>
        <begin position="518"/>
        <end position="562"/>
    </location>
</feature>
<dbReference type="STRING" id="947166.A0A1D1VMY2"/>
<dbReference type="Gene3D" id="3.40.50.300">
    <property type="entry name" value="P-loop containing nucleotide triphosphate hydrolases"/>
    <property type="match status" value="1"/>
</dbReference>
<dbReference type="Proteomes" id="UP000186922">
    <property type="component" value="Unassembled WGS sequence"/>
</dbReference>
<feature type="compositionally biased region" description="Low complexity" evidence="1">
    <location>
        <begin position="133"/>
        <end position="148"/>
    </location>
</feature>
<evidence type="ECO:0000256" key="1">
    <source>
        <dbReference type="SAM" id="MobiDB-lite"/>
    </source>
</evidence>
<feature type="region of interest" description="Disordered" evidence="1">
    <location>
        <begin position="111"/>
        <end position="181"/>
    </location>
</feature>
<accession>A0A1D1VMY2</accession>
<dbReference type="OrthoDB" id="5829348at2759"/>
<keyword evidence="3" id="KW-1185">Reference proteome</keyword>
<dbReference type="InterPro" id="IPR027417">
    <property type="entry name" value="P-loop_NTPase"/>
</dbReference>
<sequence>MQSCLNWPARFFSHRQSRVSGTSKDAQPKKLPKISIRVGMNVTRPGPYLGPKIAFIFGGPGTHKGRVLDDVAQMFGLTVISGEALILQNILERVASSTSLREVGMKLPSKVNSHLQDQVANGSARASTALRQPRSSSPSGSARVGSRSADLDGTFSEGGSLSRSTLEGAEAEGDGSERPMVPDMRGLQELLRVHSSTLTLEWLLQLVSDEIDYGVTHNASGFLIDLMPNMRHLLKCDTLIKDCWDEMEKLEEKYPILFAIDLAMPQDKLPKTGDALKNKTDAKLKSAEGKEGKDGEATTSDEMDSYRMQRRYALYESAVMNFLQYFRETGRLVSVDASSGVAELIWQKISDFLIHMDFVPKRAVNCVIILAFEEDAFLGMDISKYRMLRVRLASLVENPYAPVEDLLRQLCRFIDVSANLANAFAVELYGTSIDRHLLVNEQAKEVLRKRKLFFCEVEQVTLDRYITFASNTAIKRKPSLATRRFQAVCLPDQAACLFPSDIDPQLCRIIAAHIGQLKSDRDRDPPKRLPASDVTTTRRRLSKDPPKFVVPSSRALHNGLHR</sequence>
<feature type="region of interest" description="Disordered" evidence="1">
    <location>
        <begin position="280"/>
        <end position="300"/>
    </location>
</feature>